<dbReference type="SUPFAM" id="SSF51206">
    <property type="entry name" value="cAMP-binding domain-like"/>
    <property type="match status" value="1"/>
</dbReference>
<dbReference type="AlphaFoldDB" id="A0A2T5C026"/>
<reference evidence="1 2" key="1">
    <citation type="submission" date="2018-04" db="EMBL/GenBank/DDBJ databases">
        <title>Genomic Encyclopedia of Archaeal and Bacterial Type Strains, Phase II (KMG-II): from individual species to whole genera.</title>
        <authorList>
            <person name="Goeker M."/>
        </authorList>
    </citation>
    <scope>NUCLEOTIDE SEQUENCE [LARGE SCALE GENOMIC DNA]</scope>
    <source>
        <strain evidence="1 2">DSM 28823</strain>
    </source>
</reference>
<dbReference type="Proteomes" id="UP000243525">
    <property type="component" value="Unassembled WGS sequence"/>
</dbReference>
<protein>
    <submittedName>
        <fullName evidence="1">CRP-like cAMP-binding protein</fullName>
    </submittedName>
</protein>
<dbReference type="EMBL" id="QAAD01000012">
    <property type="protein sequence ID" value="PTN07902.1"/>
    <property type="molecule type" value="Genomic_DNA"/>
</dbReference>
<proteinExistence type="predicted"/>
<keyword evidence="2" id="KW-1185">Reference proteome</keyword>
<evidence type="ECO:0000313" key="1">
    <source>
        <dbReference type="EMBL" id="PTN07902.1"/>
    </source>
</evidence>
<dbReference type="InterPro" id="IPR018490">
    <property type="entry name" value="cNMP-bd_dom_sf"/>
</dbReference>
<name>A0A2T5C026_9BACT</name>
<dbReference type="InterPro" id="IPR014710">
    <property type="entry name" value="RmlC-like_jellyroll"/>
</dbReference>
<evidence type="ECO:0000313" key="2">
    <source>
        <dbReference type="Proteomes" id="UP000243525"/>
    </source>
</evidence>
<accession>A0A2T5C026</accession>
<comment type="caution">
    <text evidence="1">The sequence shown here is derived from an EMBL/GenBank/DDBJ whole genome shotgun (WGS) entry which is preliminary data.</text>
</comment>
<dbReference type="RefSeq" id="WP_107822882.1">
    <property type="nucleotide sequence ID" value="NZ_OY782574.1"/>
</dbReference>
<organism evidence="1 2">
    <name type="scientific">Mangrovibacterium marinum</name>
    <dbReference type="NCBI Taxonomy" id="1639118"/>
    <lineage>
        <taxon>Bacteria</taxon>
        <taxon>Pseudomonadati</taxon>
        <taxon>Bacteroidota</taxon>
        <taxon>Bacteroidia</taxon>
        <taxon>Marinilabiliales</taxon>
        <taxon>Prolixibacteraceae</taxon>
        <taxon>Mangrovibacterium</taxon>
    </lineage>
</organism>
<gene>
    <name evidence="1" type="ORF">C8N47_11264</name>
</gene>
<dbReference type="OrthoDB" id="680421at2"/>
<sequence>MDTFQRFSNYCNQLGNFSYVDLIAVFRQLKPLHLKAGEYLSDCGHKKYQIGFLEEGIMGVRVCCGRGDEHLQHFIMSSSCFTDLECREFNKASTYRYQALKDCDILTLPIDKAHQLVRQYSGMWLVYEQLRHDSLLRMISYYDLLHQGDAANRYCCMVELFPELIYQLPMKYIAEFLGITPPSLSRIRRSYAH</sequence>
<dbReference type="Gene3D" id="2.60.120.10">
    <property type="entry name" value="Jelly Rolls"/>
    <property type="match status" value="1"/>
</dbReference>